<dbReference type="Gene3D" id="3.40.50.150">
    <property type="entry name" value="Vaccinia Virus protein VP39"/>
    <property type="match status" value="1"/>
</dbReference>
<keyword evidence="4" id="KW-1185">Reference proteome</keyword>
<evidence type="ECO:0000313" key="3">
    <source>
        <dbReference type="EMBL" id="MYN06075.1"/>
    </source>
</evidence>
<dbReference type="InterPro" id="IPR041698">
    <property type="entry name" value="Methyltransf_25"/>
</dbReference>
<sequence>MSEWSAGYVADIGYTYGLYPELNPLRIKLAFLHAGLACPEVGTACELGFGQGISVNMHAAASVTEWHGTDFNPSQAAFAQELATASDAHAQLHDQAFEEFCSRPGLPDFDFIGLHGIWSWISDANRAVIVDFVRRKLKPGGVLYISYNTQPGWAAMAPVRDLLTEHSQVMATPGKGIVPRIDESLAFVEKLFATKPGFITANPGVSARIERMKGMNRNYLAHEYFNRDWVPMSFAAMADQLADAKLSFACSAHYLDHIDVVNLSAEQQALLAEIPDAMFRQTVRDFMVNQQFRKDYWVRGPRQLSPAAQQDLLRKQKVVLALPRSKVELTLASPLGDVTLQEAVYKPVLDFLADHQHRSIAEIEAACRPQGLASAQVIQAVFILTGAGSLAAVQDDHAIAGARPQTERLNRHLCQLARTGTEVNYLASPVTGSGMQLDRFNQLFLLAQMQGKRQPADWAAFVADILDSQSQRLQKEGKALDSEAQQAELQRLAGIFAEQVLPLLKALGIAA</sequence>
<reference evidence="3 4" key="1">
    <citation type="submission" date="2019-12" db="EMBL/GenBank/DDBJ databases">
        <title>Novel species isolated from a subtropical stream in China.</title>
        <authorList>
            <person name="Lu H."/>
        </authorList>
    </citation>
    <scope>NUCLEOTIDE SEQUENCE [LARGE SCALE GENOMIC DNA]</scope>
    <source>
        <strain evidence="3 4">FT127W</strain>
    </source>
</reference>
<evidence type="ECO:0000259" key="2">
    <source>
        <dbReference type="Pfam" id="PF13649"/>
    </source>
</evidence>
<proteinExistence type="predicted"/>
<dbReference type="CDD" id="cd02440">
    <property type="entry name" value="AdoMet_MTases"/>
    <property type="match status" value="1"/>
</dbReference>
<dbReference type="GO" id="GO:0008168">
    <property type="term" value="F:methyltransferase activity"/>
    <property type="evidence" value="ECO:0007669"/>
    <property type="project" value="UniProtKB-KW"/>
</dbReference>
<feature type="domain" description="Methyltransferase regulatory" evidence="1">
    <location>
        <begin position="216"/>
        <end position="299"/>
    </location>
</feature>
<dbReference type="AlphaFoldDB" id="A0A7X4H7C9"/>
<accession>A0A7X4H7C9</accession>
<dbReference type="Proteomes" id="UP000450676">
    <property type="component" value="Unassembled WGS sequence"/>
</dbReference>
<keyword evidence="3" id="KW-0808">Transferase</keyword>
<dbReference type="GO" id="GO:0032259">
    <property type="term" value="P:methylation"/>
    <property type="evidence" value="ECO:0007669"/>
    <property type="project" value="UniProtKB-KW"/>
</dbReference>
<dbReference type="InterPro" id="IPR018773">
    <property type="entry name" value="MeTrfase_reg_dom_prd"/>
</dbReference>
<evidence type="ECO:0000313" key="4">
    <source>
        <dbReference type="Proteomes" id="UP000450676"/>
    </source>
</evidence>
<keyword evidence="3" id="KW-0489">Methyltransferase</keyword>
<dbReference type="RefSeq" id="WP_161070442.1">
    <property type="nucleotide sequence ID" value="NZ_CP086370.1"/>
</dbReference>
<dbReference type="InterPro" id="IPR029063">
    <property type="entry name" value="SAM-dependent_MTases_sf"/>
</dbReference>
<dbReference type="SUPFAM" id="SSF53335">
    <property type="entry name" value="S-adenosyl-L-methionine-dependent methyltransferases"/>
    <property type="match status" value="1"/>
</dbReference>
<feature type="domain" description="Methyltransferase" evidence="2">
    <location>
        <begin position="46"/>
        <end position="141"/>
    </location>
</feature>
<organism evidence="3 4">
    <name type="scientific">Pseudoduganella aquatica</name>
    <dbReference type="NCBI Taxonomy" id="2660641"/>
    <lineage>
        <taxon>Bacteria</taxon>
        <taxon>Pseudomonadati</taxon>
        <taxon>Pseudomonadota</taxon>
        <taxon>Betaproteobacteria</taxon>
        <taxon>Burkholderiales</taxon>
        <taxon>Oxalobacteraceae</taxon>
        <taxon>Telluria group</taxon>
        <taxon>Pseudoduganella</taxon>
    </lineage>
</organism>
<dbReference type="Pfam" id="PF10119">
    <property type="entry name" value="MethyTransf_Reg"/>
    <property type="match status" value="1"/>
</dbReference>
<comment type="caution">
    <text evidence="3">The sequence shown here is derived from an EMBL/GenBank/DDBJ whole genome shotgun (WGS) entry which is preliminary data.</text>
</comment>
<dbReference type="EMBL" id="WWCU01000001">
    <property type="protein sequence ID" value="MYN06075.1"/>
    <property type="molecule type" value="Genomic_DNA"/>
</dbReference>
<evidence type="ECO:0000259" key="1">
    <source>
        <dbReference type="Pfam" id="PF10119"/>
    </source>
</evidence>
<name>A0A7X4H7C9_9BURK</name>
<gene>
    <name evidence="3" type="ORF">GTP77_01860</name>
</gene>
<dbReference type="Pfam" id="PF13649">
    <property type="entry name" value="Methyltransf_25"/>
    <property type="match status" value="1"/>
</dbReference>
<protein>
    <submittedName>
        <fullName evidence="3">Methyltransferase domain-containing protein</fullName>
    </submittedName>
</protein>